<reference evidence="2 3" key="1">
    <citation type="submission" date="2020-09" db="EMBL/GenBank/DDBJ databases">
        <authorList>
            <person name="Courtine D."/>
        </authorList>
    </citation>
    <scope>NUCLEOTIDE SEQUENCE [LARGE SCALE GENOMIC DNA]</scope>
    <source>
        <strain evidence="2 3">IRI35c</strain>
    </source>
</reference>
<dbReference type="KEGG" id="tcq:TIRI35C_1025"/>
<dbReference type="GeneID" id="58918767"/>
<feature type="region of interest" description="Disordered" evidence="1">
    <location>
        <begin position="39"/>
        <end position="58"/>
    </location>
</feature>
<proteinExistence type="predicted"/>
<evidence type="ECO:0000256" key="1">
    <source>
        <dbReference type="SAM" id="MobiDB-lite"/>
    </source>
</evidence>
<protein>
    <submittedName>
        <fullName evidence="2">Uncharacterized protein</fullName>
    </submittedName>
</protein>
<sequence>MSLKGNFWLFAIGRFISQLGWAVKEVALPLYVLDKAQNGSSAATGTGKSGKTESEAFT</sequence>
<dbReference type="EMBL" id="LR881183">
    <property type="protein sequence ID" value="CAD5244179.1"/>
    <property type="molecule type" value="Genomic_DNA"/>
</dbReference>
<gene>
    <name evidence="2" type="ORF">TIRI35C_1025</name>
</gene>
<keyword evidence="3" id="KW-1185">Reference proteome</keyword>
<dbReference type="Proteomes" id="UP000516304">
    <property type="component" value="Chromosome TIRI35C"/>
</dbReference>
<name>A0A7G2D962_9EURY</name>
<accession>A0A7G2D962</accession>
<dbReference type="AlphaFoldDB" id="A0A7G2D962"/>
<evidence type="ECO:0000313" key="2">
    <source>
        <dbReference type="EMBL" id="CAD5244179.1"/>
    </source>
</evidence>
<evidence type="ECO:0000313" key="3">
    <source>
        <dbReference type="Proteomes" id="UP000516304"/>
    </source>
</evidence>
<organism evidence="2 3">
    <name type="scientific">Thermococcus camini</name>
    <dbReference type="NCBI Taxonomy" id="2016373"/>
    <lineage>
        <taxon>Archaea</taxon>
        <taxon>Methanobacteriati</taxon>
        <taxon>Methanobacteriota</taxon>
        <taxon>Thermococci</taxon>
        <taxon>Thermococcales</taxon>
        <taxon>Thermococcaceae</taxon>
        <taxon>Thermococcus</taxon>
    </lineage>
</organism>
<dbReference type="RefSeq" id="WP_188203265.1">
    <property type="nucleotide sequence ID" value="NZ_LR881183.1"/>
</dbReference>